<organism evidence="2 3">
    <name type="scientific">Thermomonospora cellulosilytica</name>
    <dbReference type="NCBI Taxonomy" id="1411118"/>
    <lineage>
        <taxon>Bacteria</taxon>
        <taxon>Bacillati</taxon>
        <taxon>Actinomycetota</taxon>
        <taxon>Actinomycetes</taxon>
        <taxon>Streptosporangiales</taxon>
        <taxon>Thermomonosporaceae</taxon>
        <taxon>Thermomonospora</taxon>
    </lineage>
</organism>
<dbReference type="PANTHER" id="PTHR36222:SF1">
    <property type="entry name" value="SERINE PROTEASE INHIBITOR RV3364C"/>
    <property type="match status" value="1"/>
</dbReference>
<dbReference type="RefSeq" id="WP_246442152.1">
    <property type="nucleotide sequence ID" value="NZ_JACJII010000001.1"/>
</dbReference>
<evidence type="ECO:0000313" key="3">
    <source>
        <dbReference type="Proteomes" id="UP000539313"/>
    </source>
</evidence>
<name>A0A7W3MXY7_9ACTN</name>
<sequence length="158" mass="16669">MRPHEEGQDTQMTGNGRQVRDPAEFGWLLNDFATGTPGVRHALIVSSDGLPLVVAGGMDADLADPLSAMSSGLLSLGHNIAAKVGQSGCEQIMLKFPAGHFLFMRIGPLAGLAVLVEEGANLGAVAYKMTQLVDGVGHLLTPQVRDDLRRLNLGQRAS</sequence>
<reference evidence="2 3" key="1">
    <citation type="submission" date="2020-08" db="EMBL/GenBank/DDBJ databases">
        <title>Sequencing the genomes of 1000 actinobacteria strains.</title>
        <authorList>
            <person name="Klenk H.-P."/>
        </authorList>
    </citation>
    <scope>NUCLEOTIDE SEQUENCE [LARGE SCALE GENOMIC DNA]</scope>
    <source>
        <strain evidence="2 3">DSM 45823</strain>
    </source>
</reference>
<evidence type="ECO:0000259" key="1">
    <source>
        <dbReference type="SMART" id="SM00960"/>
    </source>
</evidence>
<dbReference type="InterPro" id="IPR004942">
    <property type="entry name" value="Roadblock/LAMTOR2_dom"/>
</dbReference>
<dbReference type="Proteomes" id="UP000539313">
    <property type="component" value="Unassembled WGS sequence"/>
</dbReference>
<dbReference type="EMBL" id="JACJII010000001">
    <property type="protein sequence ID" value="MBA9003904.1"/>
    <property type="molecule type" value="Genomic_DNA"/>
</dbReference>
<dbReference type="AlphaFoldDB" id="A0A7W3MXY7"/>
<dbReference type="InterPro" id="IPR053141">
    <property type="entry name" value="Mycobact_SerProt_Inhib_Rv3364c"/>
</dbReference>
<dbReference type="SMART" id="SM00960">
    <property type="entry name" value="Robl_LC7"/>
    <property type="match status" value="1"/>
</dbReference>
<gene>
    <name evidence="2" type="ORF">HNR21_002786</name>
</gene>
<comment type="caution">
    <text evidence="2">The sequence shown here is derived from an EMBL/GenBank/DDBJ whole genome shotgun (WGS) entry which is preliminary data.</text>
</comment>
<accession>A0A7W3MXY7</accession>
<dbReference type="Pfam" id="PF03259">
    <property type="entry name" value="Robl_LC7"/>
    <property type="match status" value="1"/>
</dbReference>
<dbReference type="SUPFAM" id="SSF103196">
    <property type="entry name" value="Roadblock/LC7 domain"/>
    <property type="match status" value="1"/>
</dbReference>
<evidence type="ECO:0000313" key="2">
    <source>
        <dbReference type="EMBL" id="MBA9003904.1"/>
    </source>
</evidence>
<proteinExistence type="predicted"/>
<protein>
    <submittedName>
        <fullName evidence="2">Putative regulator of Ras-like GTPase activity (Roadblock/LC7/MglB family)</fullName>
    </submittedName>
</protein>
<dbReference type="PANTHER" id="PTHR36222">
    <property type="entry name" value="SERINE PROTEASE INHIBITOR RV3364C"/>
    <property type="match status" value="1"/>
</dbReference>
<keyword evidence="3" id="KW-1185">Reference proteome</keyword>
<feature type="domain" description="Roadblock/LAMTOR2" evidence="1">
    <location>
        <begin position="26"/>
        <end position="116"/>
    </location>
</feature>
<dbReference type="Gene3D" id="3.30.450.30">
    <property type="entry name" value="Dynein light chain 2a, cytoplasmic"/>
    <property type="match status" value="1"/>
</dbReference>